<keyword evidence="2" id="KW-0964">Secreted</keyword>
<organism evidence="5 6">
    <name type="scientific">Drosophila willistoni</name>
    <name type="common">Fruit fly</name>
    <dbReference type="NCBI Taxonomy" id="7260"/>
    <lineage>
        <taxon>Eukaryota</taxon>
        <taxon>Metazoa</taxon>
        <taxon>Ecdysozoa</taxon>
        <taxon>Arthropoda</taxon>
        <taxon>Hexapoda</taxon>
        <taxon>Insecta</taxon>
        <taxon>Pterygota</taxon>
        <taxon>Neoptera</taxon>
        <taxon>Endopterygota</taxon>
        <taxon>Diptera</taxon>
        <taxon>Brachycera</taxon>
        <taxon>Muscomorpha</taxon>
        <taxon>Ephydroidea</taxon>
        <taxon>Drosophilidae</taxon>
        <taxon>Drosophila</taxon>
        <taxon>Sophophora</taxon>
    </lineage>
</organism>
<evidence type="ECO:0000256" key="3">
    <source>
        <dbReference type="SAM" id="SignalP"/>
    </source>
</evidence>
<dbReference type="PANTHER" id="PTHR39957:SF2">
    <property type="entry name" value="GEO11553P1"/>
    <property type="match status" value="1"/>
</dbReference>
<evidence type="ECO:0000259" key="4">
    <source>
        <dbReference type="SMART" id="SM01318"/>
    </source>
</evidence>
<dbReference type="OMA" id="TQYRGNT"/>
<dbReference type="InParanoid" id="B4NQ52"/>
<accession>B4NQ52</accession>
<dbReference type="Proteomes" id="UP000007798">
    <property type="component" value="Unassembled WGS sequence"/>
</dbReference>
<feature type="signal peptide" evidence="3">
    <location>
        <begin position="1"/>
        <end position="19"/>
    </location>
</feature>
<dbReference type="EMBL" id="CH964291">
    <property type="protein sequence ID" value="EDW86277.1"/>
    <property type="molecule type" value="Genomic_DNA"/>
</dbReference>
<feature type="domain" description="Single" evidence="4">
    <location>
        <begin position="37"/>
        <end position="106"/>
    </location>
</feature>
<dbReference type="FunCoup" id="B4NQ52">
    <property type="interactions" value="16"/>
</dbReference>
<dbReference type="InterPro" id="IPR029277">
    <property type="entry name" value="SVWC_dom"/>
</dbReference>
<proteinExistence type="predicted"/>
<dbReference type="Pfam" id="PF15430">
    <property type="entry name" value="SVWC"/>
    <property type="match status" value="1"/>
</dbReference>
<dbReference type="PhylomeDB" id="B4NQ52"/>
<evidence type="ECO:0000256" key="2">
    <source>
        <dbReference type="ARBA" id="ARBA00022525"/>
    </source>
</evidence>
<keyword evidence="3" id="KW-0732">Signal</keyword>
<dbReference type="KEGG" id="dwi:6652983"/>
<dbReference type="SMART" id="SM01318">
    <property type="entry name" value="SVWC"/>
    <property type="match status" value="1"/>
</dbReference>
<dbReference type="HOGENOM" id="CLU_158197_1_1_1"/>
<feature type="chain" id="PRO_5002816739" description="Single domain-containing protein" evidence="3">
    <location>
        <begin position="20"/>
        <end position="110"/>
    </location>
</feature>
<gene>
    <name evidence="5" type="primary">Dwil\GK17224</name>
    <name evidence="5" type="ORF">Dwil_GK17224</name>
</gene>
<dbReference type="PANTHER" id="PTHR39957">
    <property type="entry name" value="AT09846P1-RELATED"/>
    <property type="match status" value="1"/>
</dbReference>
<dbReference type="InterPro" id="IPR053308">
    <property type="entry name" value="Vago-like"/>
</dbReference>
<protein>
    <recommendedName>
        <fullName evidence="4">Single domain-containing protein</fullName>
    </recommendedName>
</protein>
<evidence type="ECO:0000256" key="1">
    <source>
        <dbReference type="ARBA" id="ARBA00004613"/>
    </source>
</evidence>
<comment type="subcellular location">
    <subcellularLocation>
        <location evidence="1">Secreted</location>
    </subcellularLocation>
</comment>
<dbReference type="eggNOG" id="ENOG502TBBB">
    <property type="taxonomic scope" value="Eukaryota"/>
</dbReference>
<keyword evidence="6" id="KW-1185">Reference proteome</keyword>
<dbReference type="GO" id="GO:0005576">
    <property type="term" value="C:extracellular region"/>
    <property type="evidence" value="ECO:0007669"/>
    <property type="project" value="UniProtKB-SubCell"/>
</dbReference>
<evidence type="ECO:0000313" key="6">
    <source>
        <dbReference type="Proteomes" id="UP000007798"/>
    </source>
</evidence>
<dbReference type="OrthoDB" id="7390288at2759"/>
<reference evidence="5 6" key="1">
    <citation type="journal article" date="2007" name="Nature">
        <title>Evolution of genes and genomes on the Drosophila phylogeny.</title>
        <authorList>
            <consortium name="Drosophila 12 Genomes Consortium"/>
            <person name="Clark A.G."/>
            <person name="Eisen M.B."/>
            <person name="Smith D.R."/>
            <person name="Bergman C.M."/>
            <person name="Oliver B."/>
            <person name="Markow T.A."/>
            <person name="Kaufman T.C."/>
            <person name="Kellis M."/>
            <person name="Gelbart W."/>
            <person name="Iyer V.N."/>
            <person name="Pollard D.A."/>
            <person name="Sackton T.B."/>
            <person name="Larracuente A.M."/>
            <person name="Singh N.D."/>
            <person name="Abad J.P."/>
            <person name="Abt D.N."/>
            <person name="Adryan B."/>
            <person name="Aguade M."/>
            <person name="Akashi H."/>
            <person name="Anderson W.W."/>
            <person name="Aquadro C.F."/>
            <person name="Ardell D.H."/>
            <person name="Arguello R."/>
            <person name="Artieri C.G."/>
            <person name="Barbash D.A."/>
            <person name="Barker D."/>
            <person name="Barsanti P."/>
            <person name="Batterham P."/>
            <person name="Batzoglou S."/>
            <person name="Begun D."/>
            <person name="Bhutkar A."/>
            <person name="Blanco E."/>
            <person name="Bosak S.A."/>
            <person name="Bradley R.K."/>
            <person name="Brand A.D."/>
            <person name="Brent M.R."/>
            <person name="Brooks A.N."/>
            <person name="Brown R.H."/>
            <person name="Butlin R.K."/>
            <person name="Caggese C."/>
            <person name="Calvi B.R."/>
            <person name="Bernardo de Carvalho A."/>
            <person name="Caspi A."/>
            <person name="Castrezana S."/>
            <person name="Celniker S.E."/>
            <person name="Chang J.L."/>
            <person name="Chapple C."/>
            <person name="Chatterji S."/>
            <person name="Chinwalla A."/>
            <person name="Civetta A."/>
            <person name="Clifton S.W."/>
            <person name="Comeron J.M."/>
            <person name="Costello J.C."/>
            <person name="Coyne J.A."/>
            <person name="Daub J."/>
            <person name="David R.G."/>
            <person name="Delcher A.L."/>
            <person name="Delehaunty K."/>
            <person name="Do C.B."/>
            <person name="Ebling H."/>
            <person name="Edwards K."/>
            <person name="Eickbush T."/>
            <person name="Evans J.D."/>
            <person name="Filipski A."/>
            <person name="Findeiss S."/>
            <person name="Freyhult E."/>
            <person name="Fulton L."/>
            <person name="Fulton R."/>
            <person name="Garcia A.C."/>
            <person name="Gardiner A."/>
            <person name="Garfield D.A."/>
            <person name="Garvin B.E."/>
            <person name="Gibson G."/>
            <person name="Gilbert D."/>
            <person name="Gnerre S."/>
            <person name="Godfrey J."/>
            <person name="Good R."/>
            <person name="Gotea V."/>
            <person name="Gravely B."/>
            <person name="Greenberg A.J."/>
            <person name="Griffiths-Jones S."/>
            <person name="Gross S."/>
            <person name="Guigo R."/>
            <person name="Gustafson E.A."/>
            <person name="Haerty W."/>
            <person name="Hahn M.W."/>
            <person name="Halligan D.L."/>
            <person name="Halpern A.L."/>
            <person name="Halter G.M."/>
            <person name="Han M.V."/>
            <person name="Heger A."/>
            <person name="Hillier L."/>
            <person name="Hinrichs A.S."/>
            <person name="Holmes I."/>
            <person name="Hoskins R.A."/>
            <person name="Hubisz M.J."/>
            <person name="Hultmark D."/>
            <person name="Huntley M.A."/>
            <person name="Jaffe D.B."/>
            <person name="Jagadeeshan S."/>
            <person name="Jeck W.R."/>
            <person name="Johnson J."/>
            <person name="Jones C.D."/>
            <person name="Jordan W.C."/>
            <person name="Karpen G.H."/>
            <person name="Kataoka E."/>
            <person name="Keightley P.D."/>
            <person name="Kheradpour P."/>
            <person name="Kirkness E.F."/>
            <person name="Koerich L.B."/>
            <person name="Kristiansen K."/>
            <person name="Kudrna D."/>
            <person name="Kulathinal R.J."/>
            <person name="Kumar S."/>
            <person name="Kwok R."/>
            <person name="Lander E."/>
            <person name="Langley C.H."/>
            <person name="Lapoint R."/>
            <person name="Lazzaro B.P."/>
            <person name="Lee S.J."/>
            <person name="Levesque L."/>
            <person name="Li R."/>
            <person name="Lin C.F."/>
            <person name="Lin M.F."/>
            <person name="Lindblad-Toh K."/>
            <person name="Llopart A."/>
            <person name="Long M."/>
            <person name="Low L."/>
            <person name="Lozovsky E."/>
            <person name="Lu J."/>
            <person name="Luo M."/>
            <person name="Machado C.A."/>
            <person name="Makalowski W."/>
            <person name="Marzo M."/>
            <person name="Matsuda M."/>
            <person name="Matzkin L."/>
            <person name="McAllister B."/>
            <person name="McBride C.S."/>
            <person name="McKernan B."/>
            <person name="McKernan K."/>
            <person name="Mendez-Lago M."/>
            <person name="Minx P."/>
            <person name="Mollenhauer M.U."/>
            <person name="Montooth K."/>
            <person name="Mount S.M."/>
            <person name="Mu X."/>
            <person name="Myers E."/>
            <person name="Negre B."/>
            <person name="Newfeld S."/>
            <person name="Nielsen R."/>
            <person name="Noor M.A."/>
            <person name="O'Grady P."/>
            <person name="Pachter L."/>
            <person name="Papaceit M."/>
            <person name="Parisi M.J."/>
            <person name="Parisi M."/>
            <person name="Parts L."/>
            <person name="Pedersen J.S."/>
            <person name="Pesole G."/>
            <person name="Phillippy A.M."/>
            <person name="Ponting C.P."/>
            <person name="Pop M."/>
            <person name="Porcelli D."/>
            <person name="Powell J.R."/>
            <person name="Prohaska S."/>
            <person name="Pruitt K."/>
            <person name="Puig M."/>
            <person name="Quesneville H."/>
            <person name="Ram K.R."/>
            <person name="Rand D."/>
            <person name="Rasmussen M.D."/>
            <person name="Reed L.K."/>
            <person name="Reenan R."/>
            <person name="Reily A."/>
            <person name="Remington K.A."/>
            <person name="Rieger T.T."/>
            <person name="Ritchie M.G."/>
            <person name="Robin C."/>
            <person name="Rogers Y.H."/>
            <person name="Rohde C."/>
            <person name="Rozas J."/>
            <person name="Rubenfield M.J."/>
            <person name="Ruiz A."/>
            <person name="Russo S."/>
            <person name="Salzberg S.L."/>
            <person name="Sanchez-Gracia A."/>
            <person name="Saranga D.J."/>
            <person name="Sato H."/>
            <person name="Schaeffer S.W."/>
            <person name="Schatz M.C."/>
            <person name="Schlenke T."/>
            <person name="Schwartz R."/>
            <person name="Segarra C."/>
            <person name="Singh R.S."/>
            <person name="Sirot L."/>
            <person name="Sirota M."/>
            <person name="Sisneros N.B."/>
            <person name="Smith C.D."/>
            <person name="Smith T.F."/>
            <person name="Spieth J."/>
            <person name="Stage D.E."/>
            <person name="Stark A."/>
            <person name="Stephan W."/>
            <person name="Strausberg R.L."/>
            <person name="Strempel S."/>
            <person name="Sturgill D."/>
            <person name="Sutton G."/>
            <person name="Sutton G.G."/>
            <person name="Tao W."/>
            <person name="Teichmann S."/>
            <person name="Tobari Y.N."/>
            <person name="Tomimura Y."/>
            <person name="Tsolas J.M."/>
            <person name="Valente V.L."/>
            <person name="Venter E."/>
            <person name="Venter J.C."/>
            <person name="Vicario S."/>
            <person name="Vieira F.G."/>
            <person name="Vilella A.J."/>
            <person name="Villasante A."/>
            <person name="Walenz B."/>
            <person name="Wang J."/>
            <person name="Wasserman M."/>
            <person name="Watts T."/>
            <person name="Wilson D."/>
            <person name="Wilson R.K."/>
            <person name="Wing R.A."/>
            <person name="Wolfner M.F."/>
            <person name="Wong A."/>
            <person name="Wong G.K."/>
            <person name="Wu C.I."/>
            <person name="Wu G."/>
            <person name="Yamamoto D."/>
            <person name="Yang H.P."/>
            <person name="Yang S.P."/>
            <person name="Yorke J.A."/>
            <person name="Yoshida K."/>
            <person name="Zdobnov E."/>
            <person name="Zhang P."/>
            <person name="Zhang Y."/>
            <person name="Zimin A.V."/>
            <person name="Baldwin J."/>
            <person name="Abdouelleil A."/>
            <person name="Abdulkadir J."/>
            <person name="Abebe A."/>
            <person name="Abera B."/>
            <person name="Abreu J."/>
            <person name="Acer S.C."/>
            <person name="Aftuck L."/>
            <person name="Alexander A."/>
            <person name="An P."/>
            <person name="Anderson E."/>
            <person name="Anderson S."/>
            <person name="Arachi H."/>
            <person name="Azer M."/>
            <person name="Bachantsang P."/>
            <person name="Barry A."/>
            <person name="Bayul T."/>
            <person name="Berlin A."/>
            <person name="Bessette D."/>
            <person name="Bloom T."/>
            <person name="Blye J."/>
            <person name="Boguslavskiy L."/>
            <person name="Bonnet C."/>
            <person name="Boukhgalter B."/>
            <person name="Bourzgui I."/>
            <person name="Brown A."/>
            <person name="Cahill P."/>
            <person name="Channer S."/>
            <person name="Cheshatsang Y."/>
            <person name="Chuda L."/>
            <person name="Citroen M."/>
            <person name="Collymore A."/>
            <person name="Cooke P."/>
            <person name="Costello M."/>
            <person name="D'Aco K."/>
            <person name="Daza R."/>
            <person name="De Haan G."/>
            <person name="DeGray S."/>
            <person name="DeMaso C."/>
            <person name="Dhargay N."/>
            <person name="Dooley K."/>
            <person name="Dooley E."/>
            <person name="Doricent M."/>
            <person name="Dorje P."/>
            <person name="Dorjee K."/>
            <person name="Dupes A."/>
            <person name="Elong R."/>
            <person name="Falk J."/>
            <person name="Farina A."/>
            <person name="Faro S."/>
            <person name="Ferguson D."/>
            <person name="Fisher S."/>
            <person name="Foley C.D."/>
            <person name="Franke A."/>
            <person name="Friedrich D."/>
            <person name="Gadbois L."/>
            <person name="Gearin G."/>
            <person name="Gearin C.R."/>
            <person name="Giannoukos G."/>
            <person name="Goode T."/>
            <person name="Graham J."/>
            <person name="Grandbois E."/>
            <person name="Grewal S."/>
            <person name="Gyaltsen K."/>
            <person name="Hafez N."/>
            <person name="Hagos B."/>
            <person name="Hall J."/>
            <person name="Henson C."/>
            <person name="Hollinger A."/>
            <person name="Honan T."/>
            <person name="Huard M.D."/>
            <person name="Hughes L."/>
            <person name="Hurhula B."/>
            <person name="Husby M.E."/>
            <person name="Kamat A."/>
            <person name="Kanga B."/>
            <person name="Kashin S."/>
            <person name="Khazanovich D."/>
            <person name="Kisner P."/>
            <person name="Lance K."/>
            <person name="Lara M."/>
            <person name="Lee W."/>
            <person name="Lennon N."/>
            <person name="Letendre F."/>
            <person name="LeVine R."/>
            <person name="Lipovsky A."/>
            <person name="Liu X."/>
            <person name="Liu J."/>
            <person name="Liu S."/>
            <person name="Lokyitsang T."/>
            <person name="Lokyitsang Y."/>
            <person name="Lubonja R."/>
            <person name="Lui A."/>
            <person name="MacDonald P."/>
            <person name="Magnisalis V."/>
            <person name="Maru K."/>
            <person name="Matthews C."/>
            <person name="McCusker W."/>
            <person name="McDonough S."/>
            <person name="Mehta T."/>
            <person name="Meldrim J."/>
            <person name="Meneus L."/>
            <person name="Mihai O."/>
            <person name="Mihalev A."/>
            <person name="Mihova T."/>
            <person name="Mittelman R."/>
            <person name="Mlenga V."/>
            <person name="Montmayeur A."/>
            <person name="Mulrain L."/>
            <person name="Navidi A."/>
            <person name="Naylor J."/>
            <person name="Negash T."/>
            <person name="Nguyen T."/>
            <person name="Nguyen N."/>
            <person name="Nicol R."/>
            <person name="Norbu C."/>
            <person name="Norbu N."/>
            <person name="Novod N."/>
            <person name="O'Neill B."/>
            <person name="Osman S."/>
            <person name="Markiewicz E."/>
            <person name="Oyono O.L."/>
            <person name="Patti C."/>
            <person name="Phunkhang P."/>
            <person name="Pierre F."/>
            <person name="Priest M."/>
            <person name="Raghuraman S."/>
            <person name="Rege F."/>
            <person name="Reyes R."/>
            <person name="Rise C."/>
            <person name="Rogov P."/>
            <person name="Ross K."/>
            <person name="Ryan E."/>
            <person name="Settipalli S."/>
            <person name="Shea T."/>
            <person name="Sherpa N."/>
            <person name="Shi L."/>
            <person name="Shih D."/>
            <person name="Sparrow T."/>
            <person name="Spaulding J."/>
            <person name="Stalker J."/>
            <person name="Stange-Thomann N."/>
            <person name="Stavropoulos S."/>
            <person name="Stone C."/>
            <person name="Strader C."/>
            <person name="Tesfaye S."/>
            <person name="Thomson T."/>
            <person name="Thoulutsang Y."/>
            <person name="Thoulutsang D."/>
            <person name="Topham K."/>
            <person name="Topping I."/>
            <person name="Tsamla T."/>
            <person name="Vassiliev H."/>
            <person name="Vo A."/>
            <person name="Wangchuk T."/>
            <person name="Wangdi T."/>
            <person name="Weiand M."/>
            <person name="Wilkinson J."/>
            <person name="Wilson A."/>
            <person name="Yadav S."/>
            <person name="Young G."/>
            <person name="Yu Q."/>
            <person name="Zembek L."/>
            <person name="Zhong D."/>
            <person name="Zimmer A."/>
            <person name="Zwirko Z."/>
            <person name="Jaffe D.B."/>
            <person name="Alvarez P."/>
            <person name="Brockman W."/>
            <person name="Butler J."/>
            <person name="Chin C."/>
            <person name="Gnerre S."/>
            <person name="Grabherr M."/>
            <person name="Kleber M."/>
            <person name="Mauceli E."/>
            <person name="MacCallum I."/>
        </authorList>
    </citation>
    <scope>NUCLEOTIDE SEQUENCE [LARGE SCALE GENOMIC DNA]</scope>
    <source>
        <strain evidence="6">Tucson 14030-0811.24</strain>
    </source>
</reference>
<evidence type="ECO:0000313" key="5">
    <source>
        <dbReference type="EMBL" id="EDW86277.1"/>
    </source>
</evidence>
<dbReference type="AlphaFoldDB" id="B4NQ52"/>
<sequence length="110" mass="12731">MFQRFVLLVVIVFVGSTTGFSTQYRGNTRHPTLPEHCYYEELEMSIALNATNYPVDYDSYCVKVHCRDDYVLVIRHCDRMQLPNGCSFTSNDYAQPYPDCCARLVCSNRP</sequence>
<name>B4NQ52_DROWI</name>